<gene>
    <name evidence="10" type="ORF">H7U32_01080</name>
</gene>
<evidence type="ECO:0000256" key="5">
    <source>
        <dbReference type="ARBA" id="ARBA00023306"/>
    </source>
</evidence>
<dbReference type="Pfam" id="PF03799">
    <property type="entry name" value="FtsQ_DivIB_C"/>
    <property type="match status" value="1"/>
</dbReference>
<keyword evidence="3 7" id="KW-0812">Transmembrane</keyword>
<evidence type="ECO:0000313" key="11">
    <source>
        <dbReference type="Proteomes" id="UP000718821"/>
    </source>
</evidence>
<dbReference type="Pfam" id="PF08478">
    <property type="entry name" value="POTRA_1"/>
    <property type="match status" value="1"/>
</dbReference>
<keyword evidence="5" id="KW-0131">Cell cycle</keyword>
<keyword evidence="7" id="KW-0472">Membrane</keyword>
<organism evidence="10 11">
    <name type="scientific">Bifidobacterium pullorum subsp. saeculare</name>
    <dbReference type="NCBI Taxonomy" id="78257"/>
    <lineage>
        <taxon>Bacteria</taxon>
        <taxon>Bacillati</taxon>
        <taxon>Actinomycetota</taxon>
        <taxon>Actinomycetes</taxon>
        <taxon>Bifidobacteriales</taxon>
        <taxon>Bifidobacteriaceae</taxon>
        <taxon>Bifidobacterium</taxon>
    </lineage>
</organism>
<evidence type="ECO:0000313" key="10">
    <source>
        <dbReference type="EMBL" id="MBM6698941.1"/>
    </source>
</evidence>
<keyword evidence="2" id="KW-0132">Cell division</keyword>
<feature type="domain" description="POTRA" evidence="9">
    <location>
        <begin position="161"/>
        <end position="226"/>
    </location>
</feature>
<protein>
    <submittedName>
        <fullName evidence="10">FtsQ-type POTRA domain-containing protein</fullName>
    </submittedName>
</protein>
<evidence type="ECO:0000256" key="1">
    <source>
        <dbReference type="ARBA" id="ARBA00022475"/>
    </source>
</evidence>
<evidence type="ECO:0000256" key="6">
    <source>
        <dbReference type="SAM" id="MobiDB-lite"/>
    </source>
</evidence>
<dbReference type="GO" id="GO:0005886">
    <property type="term" value="C:plasma membrane"/>
    <property type="evidence" value="ECO:0007669"/>
    <property type="project" value="TreeGrafter"/>
</dbReference>
<dbReference type="InterPro" id="IPR005548">
    <property type="entry name" value="Cell_div_FtsQ/DivIB_C"/>
</dbReference>
<sequence length="361" mass="37891">MAGRVVSSGSPHGRGKAPAGRTGARRTSSGQARLPKYGHGPKPSDAPAVTVPPQGGGRVARSTRSHDPSQRHPSRSASGQFVDARALDSEDIVAKTLAESEGALGLATRPKVVDFKARLKERRRARLRAMALRVAAIVAAAAALAALAWLLFLSPALRLEASQIRVTGANEWVSATDITGIVGEQAGRSLLLLDTASMTERMGAIPGVTKAEVTRRFPHGVDVAITAQRPAAMLKAGDDALTAVDARGRVLNSVRGADTAGVPVIEVKDVDHALKGRSVKTALKVLDALPESMRARITKVTAETQDAVRTELDGGAHTVVWGDASDLKLKQAIVDTILADPKVIGDKHEVDVSAPNRPVLR</sequence>
<accession>A0A938WW08</accession>
<dbReference type="RefSeq" id="WP_204467254.1">
    <property type="nucleotide sequence ID" value="NZ_JACLYU010000001.1"/>
</dbReference>
<evidence type="ECO:0000256" key="3">
    <source>
        <dbReference type="ARBA" id="ARBA00022692"/>
    </source>
</evidence>
<keyword evidence="11" id="KW-1185">Reference proteome</keyword>
<evidence type="ECO:0000256" key="7">
    <source>
        <dbReference type="SAM" id="Phobius"/>
    </source>
</evidence>
<reference evidence="10" key="2">
    <citation type="journal article" date="2021" name="Sci. Rep.">
        <title>The distribution of antibiotic resistance genes in chicken gut microbiota commensals.</title>
        <authorList>
            <person name="Juricova H."/>
            <person name="Matiasovicova J."/>
            <person name="Kubasova T."/>
            <person name="Cejkova D."/>
            <person name="Rychlik I."/>
        </authorList>
    </citation>
    <scope>NUCLEOTIDE SEQUENCE</scope>
    <source>
        <strain evidence="10">An836</strain>
    </source>
</reference>
<dbReference type="GO" id="GO:0051301">
    <property type="term" value="P:cell division"/>
    <property type="evidence" value="ECO:0007669"/>
    <property type="project" value="UniProtKB-KW"/>
</dbReference>
<reference evidence="10" key="1">
    <citation type="submission" date="2020-08" db="EMBL/GenBank/DDBJ databases">
        <authorList>
            <person name="Cejkova D."/>
            <person name="Kubasova T."/>
            <person name="Jahodarova E."/>
            <person name="Rychlik I."/>
        </authorList>
    </citation>
    <scope>NUCLEOTIDE SEQUENCE</scope>
    <source>
        <strain evidence="10">An836</strain>
    </source>
</reference>
<feature type="domain" description="Cell division protein FtsQ/DivIB C-terminal" evidence="8">
    <location>
        <begin position="241"/>
        <end position="342"/>
    </location>
</feature>
<keyword evidence="1" id="KW-1003">Cell membrane</keyword>
<evidence type="ECO:0000256" key="2">
    <source>
        <dbReference type="ARBA" id="ARBA00022618"/>
    </source>
</evidence>
<evidence type="ECO:0000259" key="9">
    <source>
        <dbReference type="Pfam" id="PF08478"/>
    </source>
</evidence>
<dbReference type="InterPro" id="IPR013685">
    <property type="entry name" value="POTRA_FtsQ_type"/>
</dbReference>
<evidence type="ECO:0000259" key="8">
    <source>
        <dbReference type="Pfam" id="PF03799"/>
    </source>
</evidence>
<dbReference type="AlphaFoldDB" id="A0A938WW08"/>
<dbReference type="Gene3D" id="3.10.20.310">
    <property type="entry name" value="membrane protein fhac"/>
    <property type="match status" value="1"/>
</dbReference>
<dbReference type="InterPro" id="IPR050487">
    <property type="entry name" value="FtsQ_DivIB"/>
</dbReference>
<proteinExistence type="predicted"/>
<name>A0A938WW08_9BIFI</name>
<evidence type="ECO:0000256" key="4">
    <source>
        <dbReference type="ARBA" id="ARBA00022989"/>
    </source>
</evidence>
<feature type="transmembrane region" description="Helical" evidence="7">
    <location>
        <begin position="130"/>
        <end position="152"/>
    </location>
</feature>
<dbReference type="EMBL" id="JACLYU010000001">
    <property type="protein sequence ID" value="MBM6698941.1"/>
    <property type="molecule type" value="Genomic_DNA"/>
</dbReference>
<dbReference type="PANTHER" id="PTHR37820">
    <property type="entry name" value="CELL DIVISION PROTEIN DIVIB"/>
    <property type="match status" value="1"/>
</dbReference>
<dbReference type="Proteomes" id="UP000718821">
    <property type="component" value="Unassembled WGS sequence"/>
</dbReference>
<comment type="caution">
    <text evidence="10">The sequence shown here is derived from an EMBL/GenBank/DDBJ whole genome shotgun (WGS) entry which is preliminary data.</text>
</comment>
<feature type="region of interest" description="Disordered" evidence="6">
    <location>
        <begin position="1"/>
        <end position="80"/>
    </location>
</feature>
<keyword evidence="4 7" id="KW-1133">Transmembrane helix</keyword>
<dbReference type="PANTHER" id="PTHR37820:SF1">
    <property type="entry name" value="CELL DIVISION PROTEIN FTSQ"/>
    <property type="match status" value="1"/>
</dbReference>